<evidence type="ECO:0000313" key="2">
    <source>
        <dbReference type="EMBL" id="EJW82601.1"/>
    </source>
</evidence>
<dbReference type="InterPro" id="IPR000095">
    <property type="entry name" value="CRIB_dom"/>
</dbReference>
<dbReference type="EMBL" id="ADBV01002765">
    <property type="protein sequence ID" value="EJW82601.1"/>
    <property type="molecule type" value="Genomic_DNA"/>
</dbReference>
<dbReference type="PROSITE" id="PS50108">
    <property type="entry name" value="CRIB"/>
    <property type="match status" value="1"/>
</dbReference>
<dbReference type="Pfam" id="PF00786">
    <property type="entry name" value="PBD"/>
    <property type="match status" value="1"/>
</dbReference>
<organism evidence="2 3">
    <name type="scientific">Wuchereria bancrofti</name>
    <dbReference type="NCBI Taxonomy" id="6293"/>
    <lineage>
        <taxon>Eukaryota</taxon>
        <taxon>Metazoa</taxon>
        <taxon>Ecdysozoa</taxon>
        <taxon>Nematoda</taxon>
        <taxon>Chromadorea</taxon>
        <taxon>Rhabditida</taxon>
        <taxon>Spirurina</taxon>
        <taxon>Spiruromorpha</taxon>
        <taxon>Filarioidea</taxon>
        <taxon>Onchocercidae</taxon>
        <taxon>Wuchereria</taxon>
    </lineage>
</organism>
<comment type="caution">
    <text evidence="2">The sequence shown here is derived from an EMBL/GenBank/DDBJ whole genome shotgun (WGS) entry which is preliminary data.</text>
</comment>
<gene>
    <name evidence="2" type="ORF">WUBG_06488</name>
</gene>
<dbReference type="InterPro" id="IPR036936">
    <property type="entry name" value="CRIB_dom_sf"/>
</dbReference>
<sequence length="56" mass="6256">NKEKERTSDKPVISLPSNFEHTIHVGYDPETGEFTVSVFLFAFSNKKSSLPQVNTG</sequence>
<dbReference type="AlphaFoldDB" id="J9EJJ5"/>
<accession>J9EJJ5</accession>
<reference evidence="3" key="1">
    <citation type="submission" date="2012-08" db="EMBL/GenBank/DDBJ databases">
        <title>The Genome Sequence of Wuchereria bancrofti.</title>
        <authorList>
            <person name="Nutman T.B."/>
            <person name="Fink D.L."/>
            <person name="Russ C."/>
            <person name="Young S."/>
            <person name="Zeng Q."/>
            <person name="Koehrsen M."/>
            <person name="Alvarado L."/>
            <person name="Berlin A."/>
            <person name="Chapman S.B."/>
            <person name="Chen Z."/>
            <person name="Freedman E."/>
            <person name="Gellesch M."/>
            <person name="Goldberg J."/>
            <person name="Griggs A."/>
            <person name="Gujja S."/>
            <person name="Heilman E.R."/>
            <person name="Heiman D."/>
            <person name="Hepburn T."/>
            <person name="Howarth C."/>
            <person name="Jen D."/>
            <person name="Larson L."/>
            <person name="Lewis B."/>
            <person name="Mehta T."/>
            <person name="Park D."/>
            <person name="Pearson M."/>
            <person name="Roberts A."/>
            <person name="Saif S."/>
            <person name="Shea T."/>
            <person name="Shenoy N."/>
            <person name="Sisk P."/>
            <person name="Stolte C."/>
            <person name="Sykes S."/>
            <person name="Walk T."/>
            <person name="White J."/>
            <person name="Yandava C."/>
            <person name="Haas B."/>
            <person name="Henn M.R."/>
            <person name="Nusbaum C."/>
            <person name="Birren B."/>
        </authorList>
    </citation>
    <scope>NUCLEOTIDE SEQUENCE [LARGE SCALE GENOMIC DNA]</scope>
    <source>
        <strain evidence="3">NA</strain>
    </source>
</reference>
<feature type="domain" description="CRIB" evidence="1">
    <location>
        <begin position="13"/>
        <end position="26"/>
    </location>
</feature>
<feature type="non-terminal residue" evidence="2">
    <location>
        <position position="1"/>
    </location>
</feature>
<protein>
    <recommendedName>
        <fullName evidence="1">CRIB domain-containing protein</fullName>
    </recommendedName>
</protein>
<dbReference type="Proteomes" id="UP000004810">
    <property type="component" value="Unassembled WGS sequence"/>
</dbReference>
<evidence type="ECO:0000259" key="1">
    <source>
        <dbReference type="PROSITE" id="PS50108"/>
    </source>
</evidence>
<dbReference type="SMART" id="SM00285">
    <property type="entry name" value="PBD"/>
    <property type="match status" value="1"/>
</dbReference>
<evidence type="ECO:0000313" key="3">
    <source>
        <dbReference type="Proteomes" id="UP000004810"/>
    </source>
</evidence>
<dbReference type="Gene3D" id="3.90.810.10">
    <property type="entry name" value="CRIB domain"/>
    <property type="match status" value="1"/>
</dbReference>
<proteinExistence type="predicted"/>
<name>J9EJJ5_WUCBA</name>